<evidence type="ECO:0000256" key="1">
    <source>
        <dbReference type="SAM" id="Phobius"/>
    </source>
</evidence>
<keyword evidence="1" id="KW-1133">Transmembrane helix</keyword>
<feature type="transmembrane region" description="Helical" evidence="1">
    <location>
        <begin position="40"/>
        <end position="60"/>
    </location>
</feature>
<accession>A0ABR1AQT8</accession>
<sequence length="160" mass="17587">MASIQTYNLFANRTSKKSDPNAIGAPISNTGMYHTEVNTLLAGSMMITLSLLIVGLCLFLHRKLKSTAGSISLHTLPWTDENLEIYTLSGQEEITGIYLPPTPSPPPAYETVMKIRDKENGQILTKEPAGYSPNAMKILPEDDDLPPYEVAIKLKSDGYM</sequence>
<proteinExistence type="predicted"/>
<dbReference type="EMBL" id="JAWJWF010000046">
    <property type="protein sequence ID" value="KAK6624830.1"/>
    <property type="molecule type" value="Genomic_DNA"/>
</dbReference>
<dbReference type="Proteomes" id="UP001359485">
    <property type="component" value="Unassembled WGS sequence"/>
</dbReference>
<name>A0ABR1AQT8_POLSC</name>
<comment type="caution">
    <text evidence="2">The sequence shown here is derived from an EMBL/GenBank/DDBJ whole genome shotgun (WGS) entry which is preliminary data.</text>
</comment>
<reference evidence="2 3" key="1">
    <citation type="submission" date="2023-09" db="EMBL/GenBank/DDBJ databases">
        <title>Genomes of two closely related lineages of the louse Polyplax serrata with different host specificities.</title>
        <authorList>
            <person name="Martinu J."/>
            <person name="Tarabai H."/>
            <person name="Stefka J."/>
            <person name="Hypsa V."/>
        </authorList>
    </citation>
    <scope>NUCLEOTIDE SEQUENCE [LARGE SCALE GENOMIC DNA]</scope>
    <source>
        <strain evidence="2">98ZLc_SE</strain>
    </source>
</reference>
<protein>
    <submittedName>
        <fullName evidence="2">Uncharacterized protein</fullName>
    </submittedName>
</protein>
<evidence type="ECO:0000313" key="2">
    <source>
        <dbReference type="EMBL" id="KAK6624830.1"/>
    </source>
</evidence>
<evidence type="ECO:0000313" key="3">
    <source>
        <dbReference type="Proteomes" id="UP001359485"/>
    </source>
</evidence>
<keyword evidence="3" id="KW-1185">Reference proteome</keyword>
<keyword evidence="1" id="KW-0812">Transmembrane</keyword>
<organism evidence="2 3">
    <name type="scientific">Polyplax serrata</name>
    <name type="common">Common mouse louse</name>
    <dbReference type="NCBI Taxonomy" id="468196"/>
    <lineage>
        <taxon>Eukaryota</taxon>
        <taxon>Metazoa</taxon>
        <taxon>Ecdysozoa</taxon>
        <taxon>Arthropoda</taxon>
        <taxon>Hexapoda</taxon>
        <taxon>Insecta</taxon>
        <taxon>Pterygota</taxon>
        <taxon>Neoptera</taxon>
        <taxon>Paraneoptera</taxon>
        <taxon>Psocodea</taxon>
        <taxon>Troctomorpha</taxon>
        <taxon>Phthiraptera</taxon>
        <taxon>Anoplura</taxon>
        <taxon>Polyplacidae</taxon>
        <taxon>Polyplax</taxon>
    </lineage>
</organism>
<keyword evidence="1" id="KW-0472">Membrane</keyword>
<gene>
    <name evidence="2" type="ORF">RUM44_011694</name>
</gene>